<evidence type="ECO:0000256" key="3">
    <source>
        <dbReference type="ARBA" id="ARBA00023110"/>
    </source>
</evidence>
<dbReference type="Pfam" id="PF00160">
    <property type="entry name" value="Pro_isomerase"/>
    <property type="match status" value="1"/>
</dbReference>
<keyword evidence="9" id="KW-1185">Reference proteome</keyword>
<evidence type="ECO:0000256" key="2">
    <source>
        <dbReference type="ARBA" id="ARBA00007365"/>
    </source>
</evidence>
<evidence type="ECO:0000256" key="5">
    <source>
        <dbReference type="RuleBase" id="RU363019"/>
    </source>
</evidence>
<evidence type="ECO:0000259" key="7">
    <source>
        <dbReference type="PROSITE" id="PS50072"/>
    </source>
</evidence>
<protein>
    <recommendedName>
        <fullName evidence="5">Peptidyl-prolyl cis-trans isomerase</fullName>
        <shortName evidence="5">PPIase</shortName>
        <ecNumber evidence="5">5.2.1.8</ecNumber>
    </recommendedName>
</protein>
<accession>A0ABU2WLX8</accession>
<comment type="similarity">
    <text evidence="2 5">Belongs to the cyclophilin-type PPIase family.</text>
</comment>
<dbReference type="SUPFAM" id="SSF50891">
    <property type="entry name" value="Cyclophilin-like"/>
    <property type="match status" value="1"/>
</dbReference>
<feature type="domain" description="PPIase cyclophilin-type" evidence="7">
    <location>
        <begin position="17"/>
        <end position="170"/>
    </location>
</feature>
<dbReference type="PRINTS" id="PR00153">
    <property type="entry name" value="CSAPPISMRASE"/>
</dbReference>
<comment type="catalytic activity">
    <reaction evidence="5">
        <text>[protein]-peptidylproline (omega=180) = [protein]-peptidylproline (omega=0)</text>
        <dbReference type="Rhea" id="RHEA:16237"/>
        <dbReference type="Rhea" id="RHEA-COMP:10747"/>
        <dbReference type="Rhea" id="RHEA-COMP:10748"/>
        <dbReference type="ChEBI" id="CHEBI:83833"/>
        <dbReference type="ChEBI" id="CHEBI:83834"/>
        <dbReference type="EC" id="5.2.1.8"/>
    </reaction>
</comment>
<reference evidence="8 9" key="1">
    <citation type="submission" date="2023-09" db="EMBL/GenBank/DDBJ databases">
        <authorList>
            <person name="Rey-Velasco X."/>
        </authorList>
    </citation>
    <scope>NUCLEOTIDE SEQUENCE [LARGE SCALE GENOMIC DNA]</scope>
    <source>
        <strain evidence="8 9">W345</strain>
    </source>
</reference>
<keyword evidence="4 5" id="KW-0413">Isomerase</keyword>
<dbReference type="EC" id="5.2.1.8" evidence="5"/>
<dbReference type="InterPro" id="IPR044665">
    <property type="entry name" value="E_coli_cyclophilin_A-like"/>
</dbReference>
<dbReference type="EMBL" id="JAVRIC010000016">
    <property type="protein sequence ID" value="MDT0498057.1"/>
    <property type="molecule type" value="Genomic_DNA"/>
</dbReference>
<sequence length="178" mass="19496">MNKTEALPRVRMQTSEGDLLIELYSEQSPKTVANFLQYVESGHYEGTVFHRVIEGFMIQGGGYDESFKERPAREPVENESRNGVSNSRSTLSMARTPSPHSARCQFFINHRDNASLDAEQSPGGWGYAVFGKVIEGMDVVDRIATAPTGSKGPFPRDVPQTTVSIQSIVPVDGSDAGQ</sequence>
<evidence type="ECO:0000256" key="6">
    <source>
        <dbReference type="SAM" id="MobiDB-lite"/>
    </source>
</evidence>
<dbReference type="PROSITE" id="PS00170">
    <property type="entry name" value="CSA_PPIASE_1"/>
    <property type="match status" value="1"/>
</dbReference>
<dbReference type="GO" id="GO:0003755">
    <property type="term" value="F:peptidyl-prolyl cis-trans isomerase activity"/>
    <property type="evidence" value="ECO:0007669"/>
    <property type="project" value="UniProtKB-EC"/>
</dbReference>
<dbReference type="RefSeq" id="WP_311365447.1">
    <property type="nucleotide sequence ID" value="NZ_JAVRIC010000016.1"/>
</dbReference>
<feature type="region of interest" description="Disordered" evidence="6">
    <location>
        <begin position="67"/>
        <end position="98"/>
    </location>
</feature>
<feature type="compositionally biased region" description="Polar residues" evidence="6">
    <location>
        <begin position="81"/>
        <end position="98"/>
    </location>
</feature>
<comment type="function">
    <text evidence="1 5">PPIases accelerate the folding of proteins. It catalyzes the cis-trans isomerization of proline imidic peptide bonds in oligopeptides.</text>
</comment>
<dbReference type="InterPro" id="IPR020892">
    <property type="entry name" value="Cyclophilin-type_PPIase_CS"/>
</dbReference>
<dbReference type="PANTHER" id="PTHR43246">
    <property type="entry name" value="PEPTIDYL-PROLYL CIS-TRANS ISOMERASE CYP38, CHLOROPLASTIC"/>
    <property type="match status" value="1"/>
</dbReference>
<feature type="compositionally biased region" description="Basic and acidic residues" evidence="6">
    <location>
        <begin position="67"/>
        <end position="80"/>
    </location>
</feature>
<dbReference type="PIRSF" id="PIRSF001467">
    <property type="entry name" value="Peptidylpro_ismrse"/>
    <property type="match status" value="1"/>
</dbReference>
<proteinExistence type="inferred from homology"/>
<evidence type="ECO:0000313" key="9">
    <source>
        <dbReference type="Proteomes" id="UP001254608"/>
    </source>
</evidence>
<keyword evidence="3 5" id="KW-0697">Rotamase</keyword>
<evidence type="ECO:0000313" key="8">
    <source>
        <dbReference type="EMBL" id="MDT0498057.1"/>
    </source>
</evidence>
<dbReference type="Proteomes" id="UP001254608">
    <property type="component" value="Unassembled WGS sequence"/>
</dbReference>
<evidence type="ECO:0000256" key="1">
    <source>
        <dbReference type="ARBA" id="ARBA00002388"/>
    </source>
</evidence>
<evidence type="ECO:0000256" key="4">
    <source>
        <dbReference type="ARBA" id="ARBA00023235"/>
    </source>
</evidence>
<organism evidence="8 9">
    <name type="scientific">Banduia mediterranea</name>
    <dbReference type="NCBI Taxonomy" id="3075609"/>
    <lineage>
        <taxon>Bacteria</taxon>
        <taxon>Pseudomonadati</taxon>
        <taxon>Pseudomonadota</taxon>
        <taxon>Gammaproteobacteria</taxon>
        <taxon>Nevskiales</taxon>
        <taxon>Algiphilaceae</taxon>
        <taxon>Banduia</taxon>
    </lineage>
</organism>
<gene>
    <name evidence="8" type="ORF">RM530_11880</name>
</gene>
<dbReference type="InterPro" id="IPR029000">
    <property type="entry name" value="Cyclophilin-like_dom_sf"/>
</dbReference>
<dbReference type="Gene3D" id="2.40.100.10">
    <property type="entry name" value="Cyclophilin-like"/>
    <property type="match status" value="1"/>
</dbReference>
<dbReference type="InterPro" id="IPR002130">
    <property type="entry name" value="Cyclophilin-type_PPIase_dom"/>
</dbReference>
<dbReference type="PROSITE" id="PS50072">
    <property type="entry name" value="CSA_PPIASE_2"/>
    <property type="match status" value="1"/>
</dbReference>
<dbReference type="InterPro" id="IPR024936">
    <property type="entry name" value="Cyclophilin-type_PPIase"/>
</dbReference>
<comment type="caution">
    <text evidence="8">The sequence shown here is derived from an EMBL/GenBank/DDBJ whole genome shotgun (WGS) entry which is preliminary data.</text>
</comment>
<name>A0ABU2WLX8_9GAMM</name>